<keyword evidence="3" id="KW-1185">Reference proteome</keyword>
<dbReference type="AlphaFoldDB" id="A0A833RRY8"/>
<dbReference type="GO" id="GO:0052629">
    <property type="term" value="F:phosphatidylinositol-3,5-bisphosphate 3-phosphatase activity"/>
    <property type="evidence" value="ECO:0007669"/>
    <property type="project" value="TreeGrafter"/>
</dbReference>
<dbReference type="PANTHER" id="PTHR10807">
    <property type="entry name" value="MYOTUBULARIN-RELATED"/>
    <property type="match status" value="1"/>
</dbReference>
<dbReference type="GO" id="GO:0046856">
    <property type="term" value="P:phosphatidylinositol dephosphorylation"/>
    <property type="evidence" value="ECO:0007669"/>
    <property type="project" value="TreeGrafter"/>
</dbReference>
<dbReference type="InterPro" id="IPR011993">
    <property type="entry name" value="PH-like_dom_sf"/>
</dbReference>
<dbReference type="SUPFAM" id="SSF50729">
    <property type="entry name" value="PH domain-like"/>
    <property type="match status" value="1"/>
</dbReference>
<proteinExistence type="inferred from homology"/>
<comment type="caution">
    <text evidence="2">The sequence shown here is derived from an EMBL/GenBank/DDBJ whole genome shotgun (WGS) entry which is preliminary data.</text>
</comment>
<dbReference type="Gene3D" id="2.30.29.30">
    <property type="entry name" value="Pleckstrin-homology domain (PH domain)/Phosphotyrosine-binding domain (PTB)"/>
    <property type="match status" value="1"/>
</dbReference>
<evidence type="ECO:0000313" key="2">
    <source>
        <dbReference type="EMBL" id="KAF3421907.1"/>
    </source>
</evidence>
<dbReference type="Proteomes" id="UP000655588">
    <property type="component" value="Unassembled WGS sequence"/>
</dbReference>
<evidence type="ECO:0000256" key="1">
    <source>
        <dbReference type="ARBA" id="ARBA00007471"/>
    </source>
</evidence>
<dbReference type="EMBL" id="WNWW01000798">
    <property type="protein sequence ID" value="KAF3421907.1"/>
    <property type="molecule type" value="Genomic_DNA"/>
</dbReference>
<sequence>MENSEEPTSLQSICHLHASELFPKHTHFECEDQTLTVPFTLLSGEFIVALGRTSDGVLALSNYRLYLQLNQACYNIPLGLIEQLEVKEIFFLHIGCKDARSLRYEIAFKTNLHSLIILILKIIDIFSCVFATNEHCLEWFKRLHKVTYPRKSIEDIFAFAYYAWSVEEGKDNSKLGKDSMSYNTTFNSEVSTIQILQI</sequence>
<dbReference type="PANTHER" id="PTHR10807:SF75">
    <property type="entry name" value="PHOSPHATIDYLINOSITOL-3-PHOSPHATE PHOSPHATASE"/>
    <property type="match status" value="1"/>
</dbReference>
<dbReference type="GO" id="GO:0004438">
    <property type="term" value="F:phosphatidylinositol-3-phosphate phosphatase activity"/>
    <property type="evidence" value="ECO:0007669"/>
    <property type="project" value="TreeGrafter"/>
</dbReference>
<dbReference type="GO" id="GO:0005737">
    <property type="term" value="C:cytoplasm"/>
    <property type="evidence" value="ECO:0007669"/>
    <property type="project" value="TreeGrafter"/>
</dbReference>
<evidence type="ECO:0000313" key="3">
    <source>
        <dbReference type="Proteomes" id="UP000655588"/>
    </source>
</evidence>
<protein>
    <submittedName>
        <fullName evidence="2">Uncharacterized protein</fullName>
    </submittedName>
</protein>
<name>A0A833RRY8_9HYME</name>
<organism evidence="2 3">
    <name type="scientific">Frieseomelitta varia</name>
    <dbReference type="NCBI Taxonomy" id="561572"/>
    <lineage>
        <taxon>Eukaryota</taxon>
        <taxon>Metazoa</taxon>
        <taxon>Ecdysozoa</taxon>
        <taxon>Arthropoda</taxon>
        <taxon>Hexapoda</taxon>
        <taxon>Insecta</taxon>
        <taxon>Pterygota</taxon>
        <taxon>Neoptera</taxon>
        <taxon>Endopterygota</taxon>
        <taxon>Hymenoptera</taxon>
        <taxon>Apocrita</taxon>
        <taxon>Aculeata</taxon>
        <taxon>Apoidea</taxon>
        <taxon>Anthophila</taxon>
        <taxon>Apidae</taxon>
        <taxon>Frieseomelitta</taxon>
    </lineage>
</organism>
<reference evidence="2" key="1">
    <citation type="submission" date="2019-11" db="EMBL/GenBank/DDBJ databases">
        <title>The nuclear and mitochondrial genomes of Frieseomelitta varia - a highly eusocial stingless bee (Meliponini) with a permanently sterile worker caste.</title>
        <authorList>
            <person name="Freitas F.C.P."/>
            <person name="Lourenco A.P."/>
            <person name="Nunes F.M.F."/>
            <person name="Paschoal A.R."/>
            <person name="Abreu F.C.P."/>
            <person name="Barbin F.O."/>
            <person name="Bataglia L."/>
            <person name="Cardoso-Junior C.A.M."/>
            <person name="Cervoni M.S."/>
            <person name="Silva S.R."/>
            <person name="Dalarmi F."/>
            <person name="Del Lama M.A."/>
            <person name="Depintor T.S."/>
            <person name="Ferreira K.M."/>
            <person name="Goria P.S."/>
            <person name="Jaskot M.C."/>
            <person name="Lago D.C."/>
            <person name="Luna-Lucena D."/>
            <person name="Moda L.M."/>
            <person name="Nascimento L."/>
            <person name="Pedrino M."/>
            <person name="Rabico F.O."/>
            <person name="Sanches F.C."/>
            <person name="Santos D.E."/>
            <person name="Santos C.G."/>
            <person name="Vieira J."/>
            <person name="Lopes T.F."/>
            <person name="Barchuk A.R."/>
            <person name="Hartfelder K."/>
            <person name="Simoes Z.L.P."/>
            <person name="Bitondi M.M.G."/>
            <person name="Pinheiro D.G."/>
        </authorList>
    </citation>
    <scope>NUCLEOTIDE SEQUENCE</scope>
    <source>
        <strain evidence="2">USP_RPSP 00005682</strain>
        <tissue evidence="2">Whole individual</tissue>
    </source>
</reference>
<comment type="similarity">
    <text evidence="1">Belongs to the protein-tyrosine phosphatase family. Non-receptor class myotubularin subfamily.</text>
</comment>
<dbReference type="InterPro" id="IPR030564">
    <property type="entry name" value="Myotubularin"/>
</dbReference>
<dbReference type="GO" id="GO:0019903">
    <property type="term" value="F:protein phosphatase binding"/>
    <property type="evidence" value="ECO:0007669"/>
    <property type="project" value="TreeGrafter"/>
</dbReference>
<gene>
    <name evidence="2" type="ORF">E2986_13991</name>
</gene>
<dbReference type="GO" id="GO:0016020">
    <property type="term" value="C:membrane"/>
    <property type="evidence" value="ECO:0007669"/>
    <property type="project" value="TreeGrafter"/>
</dbReference>
<dbReference type="GO" id="GO:0010506">
    <property type="term" value="P:regulation of autophagy"/>
    <property type="evidence" value="ECO:0007669"/>
    <property type="project" value="TreeGrafter"/>
</dbReference>
<accession>A0A833RRY8</accession>